<name>A0A226DEG0_FOLCA</name>
<organism evidence="4 5">
    <name type="scientific">Folsomia candida</name>
    <name type="common">Springtail</name>
    <dbReference type="NCBI Taxonomy" id="158441"/>
    <lineage>
        <taxon>Eukaryota</taxon>
        <taxon>Metazoa</taxon>
        <taxon>Ecdysozoa</taxon>
        <taxon>Arthropoda</taxon>
        <taxon>Hexapoda</taxon>
        <taxon>Collembola</taxon>
        <taxon>Entomobryomorpha</taxon>
        <taxon>Isotomoidea</taxon>
        <taxon>Isotomidae</taxon>
        <taxon>Proisotominae</taxon>
        <taxon>Folsomia</taxon>
    </lineage>
</organism>
<feature type="domain" description="Helitron helicase-like" evidence="2">
    <location>
        <begin position="609"/>
        <end position="758"/>
    </location>
</feature>
<dbReference type="Pfam" id="PF20209">
    <property type="entry name" value="DUF6570"/>
    <property type="match status" value="1"/>
</dbReference>
<dbReference type="PANTHER" id="PTHR47642:SF5">
    <property type="entry name" value="ATP-DEPENDENT DNA HELICASE"/>
    <property type="match status" value="1"/>
</dbReference>
<protein>
    <submittedName>
        <fullName evidence="4">Uncharacterized protein</fullName>
    </submittedName>
</protein>
<evidence type="ECO:0000313" key="4">
    <source>
        <dbReference type="EMBL" id="OXA43510.1"/>
    </source>
</evidence>
<evidence type="ECO:0000259" key="3">
    <source>
        <dbReference type="Pfam" id="PF20209"/>
    </source>
</evidence>
<evidence type="ECO:0000256" key="1">
    <source>
        <dbReference type="SAM" id="MobiDB-lite"/>
    </source>
</evidence>
<dbReference type="EMBL" id="LNIX01000022">
    <property type="protein sequence ID" value="OXA43510.1"/>
    <property type="molecule type" value="Genomic_DNA"/>
</dbReference>
<dbReference type="PANTHER" id="PTHR47642">
    <property type="entry name" value="ATP-DEPENDENT DNA HELICASE"/>
    <property type="match status" value="1"/>
</dbReference>
<reference evidence="4 5" key="1">
    <citation type="submission" date="2015-12" db="EMBL/GenBank/DDBJ databases">
        <title>The genome of Folsomia candida.</title>
        <authorList>
            <person name="Faddeeva A."/>
            <person name="Derks M.F."/>
            <person name="Anvar Y."/>
            <person name="Smit S."/>
            <person name="Van Straalen N."/>
            <person name="Roelofs D."/>
        </authorList>
    </citation>
    <scope>NUCLEOTIDE SEQUENCE [LARGE SCALE GENOMIC DNA]</scope>
    <source>
        <strain evidence="4 5">VU population</strain>
        <tissue evidence="4">Whole body</tissue>
    </source>
</reference>
<keyword evidence="5" id="KW-1185">Reference proteome</keyword>
<evidence type="ECO:0000259" key="2">
    <source>
        <dbReference type="Pfam" id="PF14214"/>
    </source>
</evidence>
<proteinExistence type="predicted"/>
<evidence type="ECO:0000313" key="5">
    <source>
        <dbReference type="Proteomes" id="UP000198287"/>
    </source>
</evidence>
<dbReference type="Pfam" id="PF14214">
    <property type="entry name" value="Helitron_like_N"/>
    <property type="match status" value="1"/>
</dbReference>
<feature type="region of interest" description="Disordered" evidence="1">
    <location>
        <begin position="461"/>
        <end position="506"/>
    </location>
</feature>
<sequence>MDNPSQALVNFADVTYFMIKNAKSRCKSKKSNNPTRTQYGGKSNLLYSERMNQILGNFSTILRNAFHYKIPIFMMDLASKSELNNNHRQPSSSWGLLSTNIYTTNTMDDRRFLSQLWAIGNELDNIEGESLDALLHKTVRIRDKRKEKLIKDQNRYQHNLQQLSTTISPAPQNIEDDLIVPSQTSQYQLPPQMKVCQRCKNNLQKFKIPPKSKINGMALPPIPKELECLSMAETRLISQVKPHMKQIKEVVDQLPMTTENSDFIVVNETNDKTDLTKQFRVRPKKVYEALRWLKDNNPLYRNEDVQHDYLTADEVTGDIIVFGGCQVSLGIGDLSNAVQFDGYVNRARSADLPRLDYQIRQFLTRGCQFGILTIGLYSMAMYVEGNFTYYFDSHSRGKAGGATRGEDAGAACVLKIDNDLAPAKISNLANRNCVSTSIPRTDLANLRFLITVFNVVREEQISSNPSTPIPSPTNSPPRKIPRPEIFAPDSDEGASESEDEDQEGLAFPSAEFGRVLDMDCVIERDDIIEPDLDDVIDGRYELNRIYGGPLNEHHEQNLDLLAFPNLFPHGVNGLHAFRKIPITYLDYFQQRIMSSEKRFSRNTDFLFYALSETDKYRARQKIAICCHQKLQGDPNGQEDNLAARDPHVYMSAIRGTSAFWRKYTGDLIAMVKSLGVPTFFFTFSYDDLNSSDSVNALLKAKNGADTPECDPSTIPYDERKQMLNDDPANGQSIFGLPLIDYSIRVEFQARGSPHAHCLFWLENAPDWNSSEGIALLERNISCSVSGQYSDLVLRYQKHCHKSTCFKNRNSSCRFAFPRVASSETKILNDDEIARNRGRFFALKRVEGEETIGYYHPVLFPILRCDMDLQPVTNAMAIAYYIAKYMSKAEPLEIRQDVKAAISKIHSSNLPAAQKMFRVAMTIMRHREVGAQEAAFRNCHLFLRYSSRASVFLPTFMKDKRVRMVDREYLAQEVIPKFRTNIIDRYMARPPFLEPICLYEFSSIWALAPASKNEGNDDEDLIEFPEAPPDEHFFQRSGFLHKCIDSENRLLGKIFWRRTPAVVMVHPEKTDHRPMLIIFYRGHKVKKIKRHCRIEFQNSAREFERPGYRFLADSRVIVSSGYLAAPLH</sequence>
<dbReference type="InterPro" id="IPR051055">
    <property type="entry name" value="PIF1_helicase"/>
</dbReference>
<gene>
    <name evidence="4" type="ORF">Fcan01_21708</name>
</gene>
<feature type="compositionally biased region" description="Acidic residues" evidence="1">
    <location>
        <begin position="489"/>
        <end position="503"/>
    </location>
</feature>
<dbReference type="AlphaFoldDB" id="A0A226DEG0"/>
<accession>A0A226DEG0</accession>
<feature type="domain" description="DUF6570" evidence="3">
    <location>
        <begin position="207"/>
        <end position="308"/>
    </location>
</feature>
<comment type="caution">
    <text evidence="4">The sequence shown here is derived from an EMBL/GenBank/DDBJ whole genome shotgun (WGS) entry which is preliminary data.</text>
</comment>
<dbReference type="Proteomes" id="UP000198287">
    <property type="component" value="Unassembled WGS sequence"/>
</dbReference>
<dbReference type="InterPro" id="IPR025476">
    <property type="entry name" value="Helitron_helicase-like"/>
</dbReference>
<dbReference type="Gene3D" id="3.90.70.120">
    <property type="match status" value="1"/>
</dbReference>
<dbReference type="InterPro" id="IPR046700">
    <property type="entry name" value="DUF6570"/>
</dbReference>